<dbReference type="PANTHER" id="PTHR41394:SF5">
    <property type="entry name" value="SLC41A_MGTE INTEGRAL MEMBRANE DOMAIN-CONTAINING PROTEIN"/>
    <property type="match status" value="1"/>
</dbReference>
<dbReference type="SUPFAM" id="SSF161093">
    <property type="entry name" value="MgtE membrane domain-like"/>
    <property type="match status" value="1"/>
</dbReference>
<sequence length="251" mass="26998">MNLEVALANGEREAAAARAFHELPAWRRALRRIVPALLLTLIIELFVAFIVSEYTDTFKKYTLLIAFQPVISALSGNVGLQTMATITQGLPLGLFHGRRMGQGMGHEMRAGVLVAGLLSFMLAAIAFLWYSPMAPGHSWGGSLAFGMAIFFAQFCSSISASVTASFAPLLFNRCDWNPAEWGGPFETAFQDVVGSSVMLAGSAAILAQFGDYVEDCPGGDVKECVMLCQAGASYDEKCLQHCLDLALRGLC</sequence>
<keyword evidence="7 8" id="KW-0472">Membrane</keyword>
<evidence type="ECO:0000313" key="10">
    <source>
        <dbReference type="EMBL" id="CAI4008063.1"/>
    </source>
</evidence>
<dbReference type="OrthoDB" id="435585at2759"/>
<name>A0A9P1DDP2_9DINO</name>
<feature type="transmembrane region" description="Helical" evidence="8">
    <location>
        <begin position="110"/>
        <end position="131"/>
    </location>
</feature>
<feature type="transmembrane region" description="Helical" evidence="8">
    <location>
        <begin position="63"/>
        <end position="90"/>
    </location>
</feature>
<gene>
    <name evidence="10" type="ORF">C1SCF055_LOCUS33545</name>
</gene>
<evidence type="ECO:0000256" key="8">
    <source>
        <dbReference type="SAM" id="Phobius"/>
    </source>
</evidence>
<comment type="caution">
    <text evidence="10">The sequence shown here is derived from an EMBL/GenBank/DDBJ whole genome shotgun (WGS) entry which is preliminary data.</text>
</comment>
<keyword evidence="5" id="KW-0460">Magnesium</keyword>
<dbReference type="Pfam" id="PF01769">
    <property type="entry name" value="MgtE"/>
    <property type="match status" value="1"/>
</dbReference>
<keyword evidence="3" id="KW-0813">Transport</keyword>
<dbReference type="InterPro" id="IPR006667">
    <property type="entry name" value="SLC41_membr_dom"/>
</dbReference>
<evidence type="ECO:0000256" key="5">
    <source>
        <dbReference type="ARBA" id="ARBA00022842"/>
    </source>
</evidence>
<dbReference type="Gene3D" id="1.10.357.20">
    <property type="entry name" value="SLC41 divalent cation transporters, integral membrane domain"/>
    <property type="match status" value="1"/>
</dbReference>
<accession>A0A9P1DDP2</accession>
<evidence type="ECO:0000256" key="7">
    <source>
        <dbReference type="ARBA" id="ARBA00023136"/>
    </source>
</evidence>
<comment type="similarity">
    <text evidence="2">Belongs to the SLC41A transporter family.</text>
</comment>
<dbReference type="EMBL" id="CAMXCT020004190">
    <property type="protein sequence ID" value="CAL1161438.1"/>
    <property type="molecule type" value="Genomic_DNA"/>
</dbReference>
<dbReference type="AlphaFoldDB" id="A0A9P1DDP2"/>
<keyword evidence="12" id="KW-1185">Reference proteome</keyword>
<comment type="subcellular location">
    <subcellularLocation>
        <location evidence="1">Membrane</location>
        <topology evidence="1">Multi-pass membrane protein</topology>
    </subcellularLocation>
</comment>
<evidence type="ECO:0000259" key="9">
    <source>
        <dbReference type="Pfam" id="PF01769"/>
    </source>
</evidence>
<organism evidence="10">
    <name type="scientific">Cladocopium goreaui</name>
    <dbReference type="NCBI Taxonomy" id="2562237"/>
    <lineage>
        <taxon>Eukaryota</taxon>
        <taxon>Sar</taxon>
        <taxon>Alveolata</taxon>
        <taxon>Dinophyceae</taxon>
        <taxon>Suessiales</taxon>
        <taxon>Symbiodiniaceae</taxon>
        <taxon>Cladocopium</taxon>
    </lineage>
</organism>
<feature type="domain" description="SLC41A/MgtE integral membrane" evidence="9">
    <location>
        <begin position="68"/>
        <end position="199"/>
    </location>
</feature>
<proteinExistence type="inferred from homology"/>
<evidence type="ECO:0000313" key="12">
    <source>
        <dbReference type="Proteomes" id="UP001152797"/>
    </source>
</evidence>
<feature type="transmembrane region" description="Helical" evidence="8">
    <location>
        <begin position="143"/>
        <end position="171"/>
    </location>
</feature>
<dbReference type="InterPro" id="IPR036739">
    <property type="entry name" value="SLC41_membr_dom_sf"/>
</dbReference>
<reference evidence="11 12" key="2">
    <citation type="submission" date="2024-05" db="EMBL/GenBank/DDBJ databases">
        <authorList>
            <person name="Chen Y."/>
            <person name="Shah S."/>
            <person name="Dougan E. K."/>
            <person name="Thang M."/>
            <person name="Chan C."/>
        </authorList>
    </citation>
    <scope>NUCLEOTIDE SEQUENCE [LARGE SCALE GENOMIC DNA]</scope>
</reference>
<protein>
    <submittedName>
        <fullName evidence="11">Protein NLRC3</fullName>
    </submittedName>
</protein>
<dbReference type="Proteomes" id="UP001152797">
    <property type="component" value="Unassembled WGS sequence"/>
</dbReference>
<evidence type="ECO:0000256" key="6">
    <source>
        <dbReference type="ARBA" id="ARBA00022989"/>
    </source>
</evidence>
<evidence type="ECO:0000313" key="11">
    <source>
        <dbReference type="EMBL" id="CAL4795375.1"/>
    </source>
</evidence>
<keyword evidence="6 8" id="KW-1133">Transmembrane helix</keyword>
<dbReference type="GO" id="GO:0016020">
    <property type="term" value="C:membrane"/>
    <property type="evidence" value="ECO:0007669"/>
    <property type="project" value="UniProtKB-SubCell"/>
</dbReference>
<keyword evidence="4 8" id="KW-0812">Transmembrane</keyword>
<dbReference type="EMBL" id="CAMXCT010004190">
    <property type="protein sequence ID" value="CAI4008063.1"/>
    <property type="molecule type" value="Genomic_DNA"/>
</dbReference>
<evidence type="ECO:0000256" key="2">
    <source>
        <dbReference type="ARBA" id="ARBA00009749"/>
    </source>
</evidence>
<dbReference type="PANTHER" id="PTHR41394">
    <property type="entry name" value="MAGNESIUM TRANSPORTER MGTE"/>
    <property type="match status" value="1"/>
</dbReference>
<evidence type="ECO:0000256" key="4">
    <source>
        <dbReference type="ARBA" id="ARBA00022692"/>
    </source>
</evidence>
<reference evidence="10" key="1">
    <citation type="submission" date="2022-10" db="EMBL/GenBank/DDBJ databases">
        <authorList>
            <person name="Chen Y."/>
            <person name="Dougan E. K."/>
            <person name="Chan C."/>
            <person name="Rhodes N."/>
            <person name="Thang M."/>
        </authorList>
    </citation>
    <scope>NUCLEOTIDE SEQUENCE</scope>
</reference>
<dbReference type="GO" id="GO:0008324">
    <property type="term" value="F:monoatomic cation transmembrane transporter activity"/>
    <property type="evidence" value="ECO:0007669"/>
    <property type="project" value="InterPro"/>
</dbReference>
<evidence type="ECO:0000256" key="3">
    <source>
        <dbReference type="ARBA" id="ARBA00022448"/>
    </source>
</evidence>
<dbReference type="EMBL" id="CAMXCT030004190">
    <property type="protein sequence ID" value="CAL4795375.1"/>
    <property type="molecule type" value="Genomic_DNA"/>
</dbReference>
<evidence type="ECO:0000256" key="1">
    <source>
        <dbReference type="ARBA" id="ARBA00004141"/>
    </source>
</evidence>
<feature type="transmembrane region" description="Helical" evidence="8">
    <location>
        <begin position="33"/>
        <end position="51"/>
    </location>
</feature>